<gene>
    <name evidence="2" type="ORF">UPYG_G00132230</name>
</gene>
<accession>A0ABD0WY00</accession>
<feature type="region of interest" description="Disordered" evidence="1">
    <location>
        <begin position="1"/>
        <end position="110"/>
    </location>
</feature>
<evidence type="ECO:0000313" key="2">
    <source>
        <dbReference type="EMBL" id="KAL0983749.1"/>
    </source>
</evidence>
<proteinExistence type="predicted"/>
<reference evidence="2 3" key="1">
    <citation type="submission" date="2024-06" db="EMBL/GenBank/DDBJ databases">
        <authorList>
            <person name="Pan Q."/>
            <person name="Wen M."/>
            <person name="Jouanno E."/>
            <person name="Zahm M."/>
            <person name="Klopp C."/>
            <person name="Cabau C."/>
            <person name="Louis A."/>
            <person name="Berthelot C."/>
            <person name="Parey E."/>
            <person name="Roest Crollius H."/>
            <person name="Montfort J."/>
            <person name="Robinson-Rechavi M."/>
            <person name="Bouchez O."/>
            <person name="Lampietro C."/>
            <person name="Lopez Roques C."/>
            <person name="Donnadieu C."/>
            <person name="Postlethwait J."/>
            <person name="Bobe J."/>
            <person name="Verreycken H."/>
            <person name="Guiguen Y."/>
        </authorList>
    </citation>
    <scope>NUCLEOTIDE SEQUENCE [LARGE SCALE GENOMIC DNA]</scope>
    <source>
        <strain evidence="2">Up_M1</strain>
        <tissue evidence="2">Testis</tissue>
    </source>
</reference>
<feature type="compositionally biased region" description="Basic and acidic residues" evidence="1">
    <location>
        <begin position="28"/>
        <end position="43"/>
    </location>
</feature>
<protein>
    <submittedName>
        <fullName evidence="2">Uncharacterized protein</fullName>
    </submittedName>
</protein>
<sequence length="145" mass="15961">MGHTFVNQLKMDPDDQSGTNESSGQPEESSKSENHEGQMEDGSRTSPNPESDAVENATAVDMSDSKGVSSSKPRPPCTRKFETDLSDFERDTDSPRTLDRRSSVITGGTTLSFTAPADPLDRQCSSTRSLFLLDWQRVTQQLFVL</sequence>
<feature type="compositionally biased region" description="Polar residues" evidence="1">
    <location>
        <begin position="16"/>
        <end position="27"/>
    </location>
</feature>
<dbReference type="Proteomes" id="UP001557470">
    <property type="component" value="Unassembled WGS sequence"/>
</dbReference>
<feature type="compositionally biased region" description="Basic and acidic residues" evidence="1">
    <location>
        <begin position="79"/>
        <end position="102"/>
    </location>
</feature>
<name>A0ABD0WY00_UMBPY</name>
<dbReference type="AlphaFoldDB" id="A0ABD0WY00"/>
<evidence type="ECO:0000256" key="1">
    <source>
        <dbReference type="SAM" id="MobiDB-lite"/>
    </source>
</evidence>
<organism evidence="2 3">
    <name type="scientific">Umbra pygmaea</name>
    <name type="common">Eastern mudminnow</name>
    <dbReference type="NCBI Taxonomy" id="75934"/>
    <lineage>
        <taxon>Eukaryota</taxon>
        <taxon>Metazoa</taxon>
        <taxon>Chordata</taxon>
        <taxon>Craniata</taxon>
        <taxon>Vertebrata</taxon>
        <taxon>Euteleostomi</taxon>
        <taxon>Actinopterygii</taxon>
        <taxon>Neopterygii</taxon>
        <taxon>Teleostei</taxon>
        <taxon>Protacanthopterygii</taxon>
        <taxon>Esociformes</taxon>
        <taxon>Umbridae</taxon>
        <taxon>Umbra</taxon>
    </lineage>
</organism>
<keyword evidence="3" id="KW-1185">Reference proteome</keyword>
<evidence type="ECO:0000313" key="3">
    <source>
        <dbReference type="Proteomes" id="UP001557470"/>
    </source>
</evidence>
<dbReference type="EMBL" id="JAGEUA010000004">
    <property type="protein sequence ID" value="KAL0983749.1"/>
    <property type="molecule type" value="Genomic_DNA"/>
</dbReference>
<comment type="caution">
    <text evidence="2">The sequence shown here is derived from an EMBL/GenBank/DDBJ whole genome shotgun (WGS) entry which is preliminary data.</text>
</comment>